<comment type="caution">
    <text evidence="1">The sequence shown here is derived from an EMBL/GenBank/DDBJ whole genome shotgun (WGS) entry which is preliminary data.</text>
</comment>
<dbReference type="EMBL" id="MCHX01000066">
    <property type="protein sequence ID" value="OFJ51464.1"/>
    <property type="molecule type" value="Genomic_DNA"/>
</dbReference>
<dbReference type="AlphaFoldDB" id="A0A1E8Q0Q3"/>
<evidence type="ECO:0000313" key="1">
    <source>
        <dbReference type="EMBL" id="OFJ51464.1"/>
    </source>
</evidence>
<organism evidence="1 2">
    <name type="scientific">Mycolicibacterium grossiae</name>
    <dbReference type="NCBI Taxonomy" id="1552759"/>
    <lineage>
        <taxon>Bacteria</taxon>
        <taxon>Bacillati</taxon>
        <taxon>Actinomycetota</taxon>
        <taxon>Actinomycetes</taxon>
        <taxon>Mycobacteriales</taxon>
        <taxon>Mycobacteriaceae</taxon>
        <taxon>Mycolicibacterium</taxon>
    </lineage>
</organism>
<protein>
    <submittedName>
        <fullName evidence="1">Histidine kinase</fullName>
    </submittedName>
</protein>
<evidence type="ECO:0000313" key="2">
    <source>
        <dbReference type="Proteomes" id="UP000178953"/>
    </source>
</evidence>
<keyword evidence="1" id="KW-0418">Kinase</keyword>
<keyword evidence="1" id="KW-0808">Transferase</keyword>
<dbReference type="SUPFAM" id="SSF55781">
    <property type="entry name" value="GAF domain-like"/>
    <property type="match status" value="1"/>
</dbReference>
<dbReference type="GO" id="GO:0016301">
    <property type="term" value="F:kinase activity"/>
    <property type="evidence" value="ECO:0007669"/>
    <property type="project" value="UniProtKB-KW"/>
</dbReference>
<dbReference type="Proteomes" id="UP000178953">
    <property type="component" value="Unassembled WGS sequence"/>
</dbReference>
<gene>
    <name evidence="1" type="ORF">BEL07_22760</name>
</gene>
<keyword evidence="2" id="KW-1185">Reference proteome</keyword>
<name>A0A1E8Q0Q3_9MYCO</name>
<proteinExistence type="predicted"/>
<sequence>MSAIANGTEGVVDASTLIARINLISHATVRTAVSRLQDDHGITDADTAFRALYTAAKRFDVKLRHVAAAVLAHDEDADAAAGEAGTAPALPFSTGRRTGAAKRSEVLADLASAAAELTAAPKVAVHLRHQLHGGVCIESQLGLGEGYRRHFSYVDDAGSAAGRAMSSCGLVRLDDVATSPIYTYADAAVLASEGVRAELAAAMCDETGREWGAVSVLFDVRHPRIDPFAVEMLQGHADSCAQWLRWYDQAVTPRIVAAVHDHARKVGAADASPVPAAAPASA</sequence>
<dbReference type="InterPro" id="IPR029016">
    <property type="entry name" value="GAF-like_dom_sf"/>
</dbReference>
<reference evidence="1 2" key="1">
    <citation type="submission" date="2016-09" db="EMBL/GenBank/DDBJ databases">
        <title>genome sequence of Mycobacterium sp. 739 SCH.</title>
        <authorList>
            <person name="Greninger A.L."/>
            <person name="Qin X."/>
            <person name="Jerome K."/>
            <person name="Vora S."/>
            <person name="Quinn K."/>
        </authorList>
    </citation>
    <scope>NUCLEOTIDE SEQUENCE [LARGE SCALE GENOMIC DNA]</scope>
    <source>
        <strain evidence="1 2">SCH</strain>
    </source>
</reference>
<dbReference type="Gene3D" id="3.30.450.40">
    <property type="match status" value="1"/>
</dbReference>
<accession>A0A1E8Q0Q3</accession>